<dbReference type="HOGENOM" id="CLU_2485836_0_0_1"/>
<reference evidence="3" key="2">
    <citation type="submission" date="2020-05" db="UniProtKB">
        <authorList>
            <consortium name="EnsemblMetazoa"/>
        </authorList>
    </citation>
    <scope>IDENTIFICATION</scope>
    <source>
        <strain evidence="3">wikel</strain>
    </source>
</reference>
<dbReference type="InParanoid" id="B7PH14"/>
<organism>
    <name type="scientific">Ixodes scapularis</name>
    <name type="common">Black-legged tick</name>
    <name type="synonym">Deer tick</name>
    <dbReference type="NCBI Taxonomy" id="6945"/>
    <lineage>
        <taxon>Eukaryota</taxon>
        <taxon>Metazoa</taxon>
        <taxon>Ecdysozoa</taxon>
        <taxon>Arthropoda</taxon>
        <taxon>Chelicerata</taxon>
        <taxon>Arachnida</taxon>
        <taxon>Acari</taxon>
        <taxon>Parasitiformes</taxon>
        <taxon>Ixodida</taxon>
        <taxon>Ixodoidea</taxon>
        <taxon>Ixodidae</taxon>
        <taxon>Ixodinae</taxon>
        <taxon>Ixodes</taxon>
    </lineage>
</organism>
<dbReference type="AlphaFoldDB" id="B7PH14"/>
<proteinExistence type="predicted"/>
<gene>
    <name evidence="2" type="ORF">IscW_ISCW003961</name>
</gene>
<dbReference type="Proteomes" id="UP000001555">
    <property type="component" value="Unassembled WGS sequence"/>
</dbReference>
<dbReference type="VEuPathDB" id="VectorBase:ISCI003961"/>
<feature type="compositionally biased region" description="Basic and acidic residues" evidence="1">
    <location>
        <begin position="1"/>
        <end position="12"/>
    </location>
</feature>
<name>B7PH14_IXOSC</name>
<dbReference type="EnsemblMetazoa" id="ISCW003961-RA">
    <property type="protein sequence ID" value="ISCW003961-PA"/>
    <property type="gene ID" value="ISCW003961"/>
</dbReference>
<feature type="region of interest" description="Disordered" evidence="1">
    <location>
        <begin position="1"/>
        <end position="22"/>
    </location>
</feature>
<evidence type="ECO:0000313" key="3">
    <source>
        <dbReference type="EnsemblMetazoa" id="ISCW003961-PA"/>
    </source>
</evidence>
<accession>B7PH14</accession>
<evidence type="ECO:0000256" key="1">
    <source>
        <dbReference type="SAM" id="MobiDB-lite"/>
    </source>
</evidence>
<dbReference type="PaxDb" id="6945-B7PH14"/>
<dbReference type="VEuPathDB" id="VectorBase:ISCW003961"/>
<dbReference type="EMBL" id="DS710489">
    <property type="protein sequence ID" value="EEC05886.1"/>
    <property type="molecule type" value="Genomic_DNA"/>
</dbReference>
<reference evidence="2 4" key="1">
    <citation type="submission" date="2008-03" db="EMBL/GenBank/DDBJ databases">
        <title>Annotation of Ixodes scapularis.</title>
        <authorList>
            <consortium name="Ixodes scapularis Genome Project Consortium"/>
            <person name="Caler E."/>
            <person name="Hannick L.I."/>
            <person name="Bidwell S."/>
            <person name="Joardar V."/>
            <person name="Thiagarajan M."/>
            <person name="Amedeo P."/>
            <person name="Galinsky K.J."/>
            <person name="Schobel S."/>
            <person name="Inman J."/>
            <person name="Hostetler J."/>
            <person name="Miller J."/>
            <person name="Hammond M."/>
            <person name="Megy K."/>
            <person name="Lawson D."/>
            <person name="Kodira C."/>
            <person name="Sutton G."/>
            <person name="Meyer J."/>
            <person name="Hill C.A."/>
            <person name="Birren B."/>
            <person name="Nene V."/>
            <person name="Collins F."/>
            <person name="Alarcon-Chaidez F."/>
            <person name="Wikel S."/>
            <person name="Strausberg R."/>
        </authorList>
    </citation>
    <scope>NUCLEOTIDE SEQUENCE [LARGE SCALE GENOMIC DNA]</scope>
    <source>
        <strain evidence="4">Wikel</strain>
        <strain evidence="2">Wikel colony</strain>
    </source>
</reference>
<protein>
    <submittedName>
        <fullName evidence="2 3">Uncharacterized protein</fullName>
    </submittedName>
</protein>
<keyword evidence="4" id="KW-1185">Reference proteome</keyword>
<evidence type="ECO:0000313" key="2">
    <source>
        <dbReference type="EMBL" id="EEC05886.1"/>
    </source>
</evidence>
<sequence length="87" mass="9680">MRADQRHYESGAEGHLGLGGRQSGRGDVRHFVKLLPPFRDDADIDTYVTAFEKLCHVHKVPTELQASLLASVLTEIALEAYSELFVV</sequence>
<dbReference type="EMBL" id="ABJB010805300">
    <property type="status" value="NOT_ANNOTATED_CDS"/>
    <property type="molecule type" value="Genomic_DNA"/>
</dbReference>
<evidence type="ECO:0000313" key="4">
    <source>
        <dbReference type="Proteomes" id="UP000001555"/>
    </source>
</evidence>